<protein>
    <submittedName>
        <fullName evidence="2">Transposase</fullName>
    </submittedName>
</protein>
<feature type="domain" description="Transposase IS116/IS110/IS902 C-terminal" evidence="1">
    <location>
        <begin position="36"/>
        <end position="114"/>
    </location>
</feature>
<sequence>MLLRMMLDNIDRLTDQITTLERNIEELVVPFCRQVEQLTTIPCVGRFTAAELIAELGVDMTRFPTAGHLVSWAKFCPTTHESAGKTKPKGRTKGNPWLGATIGNAIGALTRTQTFLGARYRRVARRRGKGKAMVAAGNSLLTSVYHLLSDPDATYQDLGPTYHDTLINRDRRARQLAAALEAVTGQTILIRAGKAHIADTDQAA</sequence>
<accession>A0ABW2HS98</accession>
<organism evidence="2 3">
    <name type="scientific">Paractinoplanes rhizophilus</name>
    <dbReference type="NCBI Taxonomy" id="1416877"/>
    <lineage>
        <taxon>Bacteria</taxon>
        <taxon>Bacillati</taxon>
        <taxon>Actinomycetota</taxon>
        <taxon>Actinomycetes</taxon>
        <taxon>Micromonosporales</taxon>
        <taxon>Micromonosporaceae</taxon>
        <taxon>Paractinoplanes</taxon>
    </lineage>
</organism>
<dbReference type="Pfam" id="PF02371">
    <property type="entry name" value="Transposase_20"/>
    <property type="match status" value="1"/>
</dbReference>
<dbReference type="PANTHER" id="PTHR33055">
    <property type="entry name" value="TRANSPOSASE FOR INSERTION SEQUENCE ELEMENT IS1111A"/>
    <property type="match status" value="1"/>
</dbReference>
<comment type="caution">
    <text evidence="2">The sequence shown here is derived from an EMBL/GenBank/DDBJ whole genome shotgun (WGS) entry which is preliminary data.</text>
</comment>
<reference evidence="3" key="1">
    <citation type="journal article" date="2019" name="Int. J. Syst. Evol. Microbiol.">
        <title>The Global Catalogue of Microorganisms (GCM) 10K type strain sequencing project: providing services to taxonomists for standard genome sequencing and annotation.</title>
        <authorList>
            <consortium name="The Broad Institute Genomics Platform"/>
            <consortium name="The Broad Institute Genome Sequencing Center for Infectious Disease"/>
            <person name="Wu L."/>
            <person name="Ma J."/>
        </authorList>
    </citation>
    <scope>NUCLEOTIDE SEQUENCE [LARGE SCALE GENOMIC DNA]</scope>
    <source>
        <strain evidence="3">XZYJT-10</strain>
    </source>
</reference>
<dbReference type="InterPro" id="IPR047650">
    <property type="entry name" value="Transpos_IS110"/>
</dbReference>
<keyword evidence="3" id="KW-1185">Reference proteome</keyword>
<dbReference type="PANTHER" id="PTHR33055:SF15">
    <property type="entry name" value="TRANSPOSASE-RELATED"/>
    <property type="match status" value="1"/>
</dbReference>
<name>A0ABW2HS98_9ACTN</name>
<dbReference type="RefSeq" id="WP_378969908.1">
    <property type="nucleotide sequence ID" value="NZ_JBHTBJ010000012.1"/>
</dbReference>
<evidence type="ECO:0000313" key="2">
    <source>
        <dbReference type="EMBL" id="MFC7276057.1"/>
    </source>
</evidence>
<proteinExistence type="predicted"/>
<dbReference type="EMBL" id="JBHTBJ010000012">
    <property type="protein sequence ID" value="MFC7276057.1"/>
    <property type="molecule type" value="Genomic_DNA"/>
</dbReference>
<dbReference type="InterPro" id="IPR003346">
    <property type="entry name" value="Transposase_20"/>
</dbReference>
<gene>
    <name evidence="2" type="ORF">ACFQS1_18850</name>
</gene>
<evidence type="ECO:0000259" key="1">
    <source>
        <dbReference type="Pfam" id="PF02371"/>
    </source>
</evidence>
<dbReference type="Proteomes" id="UP001596548">
    <property type="component" value="Unassembled WGS sequence"/>
</dbReference>
<evidence type="ECO:0000313" key="3">
    <source>
        <dbReference type="Proteomes" id="UP001596548"/>
    </source>
</evidence>